<name>A0A2W4TUU2_9CYAN</name>
<dbReference type="EMBL" id="QBMC01000209">
    <property type="protein sequence ID" value="PZO10727.1"/>
    <property type="molecule type" value="Genomic_DNA"/>
</dbReference>
<proteinExistence type="predicted"/>
<accession>A0A2W4TUU2</accession>
<evidence type="ECO:0000313" key="1">
    <source>
        <dbReference type="EMBL" id="PZO10727.1"/>
    </source>
</evidence>
<reference evidence="2" key="1">
    <citation type="submission" date="2018-04" db="EMBL/GenBank/DDBJ databases">
        <authorList>
            <person name="Cornet L."/>
        </authorList>
    </citation>
    <scope>NUCLEOTIDE SEQUENCE [LARGE SCALE GENOMIC DNA]</scope>
</reference>
<organism evidence="1 2">
    <name type="scientific">Leptolyngbya foveolarum</name>
    <dbReference type="NCBI Taxonomy" id="47253"/>
    <lineage>
        <taxon>Bacteria</taxon>
        <taxon>Bacillati</taxon>
        <taxon>Cyanobacteriota</taxon>
        <taxon>Cyanophyceae</taxon>
        <taxon>Leptolyngbyales</taxon>
        <taxon>Leptolyngbyaceae</taxon>
        <taxon>Leptolyngbya group</taxon>
        <taxon>Leptolyngbya</taxon>
    </lineage>
</organism>
<reference evidence="1 2" key="2">
    <citation type="submission" date="2018-06" db="EMBL/GenBank/DDBJ databases">
        <title>Metagenomic assembly of (sub)arctic Cyanobacteria and their associated microbiome from non-axenic cultures.</title>
        <authorList>
            <person name="Baurain D."/>
        </authorList>
    </citation>
    <scope>NUCLEOTIDE SEQUENCE [LARGE SCALE GENOMIC DNA]</scope>
    <source>
        <strain evidence="1">ULC129bin1</strain>
    </source>
</reference>
<comment type="caution">
    <text evidence="1">The sequence shown here is derived from an EMBL/GenBank/DDBJ whole genome shotgun (WGS) entry which is preliminary data.</text>
</comment>
<dbReference type="AlphaFoldDB" id="A0A2W4TUU2"/>
<gene>
    <name evidence="1" type="ORF">DCF25_20275</name>
</gene>
<sequence>MTQKLTIQQVKANRREAGLAARAQDVKTLLHWFSHDVLALAGPDLAVRQELFDFIVIELQQRGGKSYPTIRKLRKALHNQRDQLLAFAGVLDQKLVAIAIQFELPLQAVRDVCLLHRKHKTSNAYWECWNRLHGKLSEKFYGVMASVGEALKQTPRASSMVENLNSRLRNYFFLRRSLGDAYLILLQFFLNHRRFIRSRVSERVGQSPKELLTDQPHSHWLELLGFERFQRA</sequence>
<evidence type="ECO:0000313" key="2">
    <source>
        <dbReference type="Proteomes" id="UP000249354"/>
    </source>
</evidence>
<dbReference type="Proteomes" id="UP000249354">
    <property type="component" value="Unassembled WGS sequence"/>
</dbReference>
<protein>
    <submittedName>
        <fullName evidence="1">Uncharacterized protein</fullName>
    </submittedName>
</protein>